<sequence length="191" mass="21882">MTSWIEDAEAFGRGQREYWRQVSESEYITLTASDPTTGSVLTFQEKVEENLLNRLNVIISLVRPKGSSSNIPLRDDREADRLLHELHGNDGLSLWPSEAAFYDTRRFYIAEESELLGIDWIRLYLELVLCSKDRLLTASKLSKLMIVKVAVETSNEDVEPLNARLNAKSAVFYITFRLAIWGLQRMLNAEP</sequence>
<dbReference type="EMBL" id="KB870808">
    <property type="protein sequence ID" value="EOA28679.1"/>
    <property type="molecule type" value="Genomic_DNA"/>
</dbReference>
<name>R0HG76_9BRAS</name>
<proteinExistence type="predicted"/>
<accession>R0HG76</accession>
<evidence type="ECO:0000313" key="2">
    <source>
        <dbReference type="Proteomes" id="UP000029121"/>
    </source>
</evidence>
<protein>
    <submittedName>
        <fullName evidence="1">Uncharacterized protein</fullName>
    </submittedName>
</protein>
<organism evidence="1 2">
    <name type="scientific">Capsella rubella</name>
    <dbReference type="NCBI Taxonomy" id="81985"/>
    <lineage>
        <taxon>Eukaryota</taxon>
        <taxon>Viridiplantae</taxon>
        <taxon>Streptophyta</taxon>
        <taxon>Embryophyta</taxon>
        <taxon>Tracheophyta</taxon>
        <taxon>Spermatophyta</taxon>
        <taxon>Magnoliopsida</taxon>
        <taxon>eudicotyledons</taxon>
        <taxon>Gunneridae</taxon>
        <taxon>Pentapetalae</taxon>
        <taxon>rosids</taxon>
        <taxon>malvids</taxon>
        <taxon>Brassicales</taxon>
        <taxon>Brassicaceae</taxon>
        <taxon>Camelineae</taxon>
        <taxon>Capsella</taxon>
    </lineage>
</organism>
<evidence type="ECO:0000313" key="1">
    <source>
        <dbReference type="EMBL" id="EOA28679.1"/>
    </source>
</evidence>
<dbReference type="PANTHER" id="PTHR31260">
    <property type="entry name" value="CYSTATIN/MONELLIN SUPERFAMILY PROTEIN"/>
    <property type="match status" value="1"/>
</dbReference>
<dbReference type="Pfam" id="PF04776">
    <property type="entry name" value="protein_MS5"/>
    <property type="match status" value="1"/>
</dbReference>
<dbReference type="Proteomes" id="UP000029121">
    <property type="component" value="Unassembled WGS sequence"/>
</dbReference>
<dbReference type="InterPro" id="IPR006462">
    <property type="entry name" value="MS5"/>
</dbReference>
<dbReference type="AlphaFoldDB" id="R0HG76"/>
<keyword evidence="2" id="KW-1185">Reference proteome</keyword>
<dbReference type="PANTHER" id="PTHR31260:SF28">
    <property type="entry name" value="CYSTATIN DOMAIN PROTEIN"/>
    <property type="match status" value="1"/>
</dbReference>
<gene>
    <name evidence="1" type="ORF">CARUB_v10024904mg</name>
</gene>
<reference evidence="2" key="1">
    <citation type="journal article" date="2013" name="Nat. Genet.">
        <title>The Capsella rubella genome and the genomic consequences of rapid mating system evolution.</title>
        <authorList>
            <person name="Slotte T."/>
            <person name="Hazzouri K.M."/>
            <person name="Agren J.A."/>
            <person name="Koenig D."/>
            <person name="Maumus F."/>
            <person name="Guo Y.L."/>
            <person name="Steige K."/>
            <person name="Platts A.E."/>
            <person name="Escobar J.S."/>
            <person name="Newman L.K."/>
            <person name="Wang W."/>
            <person name="Mandakova T."/>
            <person name="Vello E."/>
            <person name="Smith L.M."/>
            <person name="Henz S.R."/>
            <person name="Steffen J."/>
            <person name="Takuno S."/>
            <person name="Brandvain Y."/>
            <person name="Coop G."/>
            <person name="Andolfatto P."/>
            <person name="Hu T.T."/>
            <person name="Blanchette M."/>
            <person name="Clark R.M."/>
            <person name="Quesneville H."/>
            <person name="Nordborg M."/>
            <person name="Gaut B.S."/>
            <person name="Lysak M.A."/>
            <person name="Jenkins J."/>
            <person name="Grimwood J."/>
            <person name="Chapman J."/>
            <person name="Prochnik S."/>
            <person name="Shu S."/>
            <person name="Rokhsar D."/>
            <person name="Schmutz J."/>
            <person name="Weigel D."/>
            <person name="Wright S.I."/>
        </authorList>
    </citation>
    <scope>NUCLEOTIDE SEQUENCE [LARGE SCALE GENOMIC DNA]</scope>
    <source>
        <strain evidence="2">cv. Monte Gargano</strain>
    </source>
</reference>
<dbReference type="NCBIfam" id="TIGR01572">
    <property type="entry name" value="A_thl_para_3677"/>
    <property type="match status" value="1"/>
</dbReference>
<dbReference type="STRING" id="81985.R0HG76"/>